<dbReference type="PANTHER" id="PTHR47439:SF1">
    <property type="entry name" value="ACID PHOSPHATASE"/>
    <property type="match status" value="1"/>
</dbReference>
<dbReference type="EC" id="3.1.3.48" evidence="4"/>
<keyword evidence="5" id="KW-1185">Reference proteome</keyword>
<sequence>MKRILFVCTGNICRSPTADGMARHWVQRLGMHGELEIDSAGTHAYHDGEAPDPRAQKAAKRRGYDLSKLRARPVTPEDFERFDLIVAMDKGHLVWLKRQCPTEHHHKLVMMLSFAERHAAGDVPDPYYGDEEGFERVLDMCEDAVQGILDKYR</sequence>
<keyword evidence="2 4" id="KW-0378">Hydrolase</keyword>
<dbReference type="InterPro" id="IPR036196">
    <property type="entry name" value="Ptyr_pPase_sf"/>
</dbReference>
<dbReference type="PANTHER" id="PTHR47439">
    <property type="entry name" value="LOW MOLECULAR WEIGHT PHOSPHOTYROSINE PROTEIN PHOSPHATASE-RELATED"/>
    <property type="match status" value="1"/>
</dbReference>
<organism evidence="4 5">
    <name type="scientific">Uliginosibacterium silvisoli</name>
    <dbReference type="NCBI Taxonomy" id="3114758"/>
    <lineage>
        <taxon>Bacteria</taxon>
        <taxon>Pseudomonadati</taxon>
        <taxon>Pseudomonadota</taxon>
        <taxon>Betaproteobacteria</taxon>
        <taxon>Rhodocyclales</taxon>
        <taxon>Zoogloeaceae</taxon>
        <taxon>Uliginosibacterium</taxon>
    </lineage>
</organism>
<dbReference type="Proteomes" id="UP001331561">
    <property type="component" value="Unassembled WGS sequence"/>
</dbReference>
<feature type="domain" description="Phosphotyrosine protein phosphatase I" evidence="3">
    <location>
        <begin position="2"/>
        <end position="151"/>
    </location>
</feature>
<dbReference type="InterPro" id="IPR023485">
    <property type="entry name" value="Ptyr_pPase"/>
</dbReference>
<name>A0ABU6KB87_9RHOO</name>
<comment type="caution">
    <text evidence="4">The sequence shown here is derived from an EMBL/GenBank/DDBJ whole genome shotgun (WGS) entry which is preliminary data.</text>
</comment>
<reference evidence="4 5" key="1">
    <citation type="submission" date="2024-01" db="EMBL/GenBank/DDBJ databases">
        <title>Uliginosibacterium soil sp. nov.</title>
        <authorList>
            <person name="Lv Y."/>
        </authorList>
    </citation>
    <scope>NUCLEOTIDE SEQUENCE [LARGE SCALE GENOMIC DNA]</scope>
    <source>
        <strain evidence="4 5">H3</strain>
    </source>
</reference>
<comment type="similarity">
    <text evidence="1">Belongs to the low molecular weight phosphotyrosine protein phosphatase family.</text>
</comment>
<evidence type="ECO:0000313" key="4">
    <source>
        <dbReference type="EMBL" id="MEC5388273.1"/>
    </source>
</evidence>
<protein>
    <submittedName>
        <fullName evidence="4">Low molecular weight protein-tyrosine-phosphatase</fullName>
        <ecNumber evidence="4">3.1.3.48</ecNumber>
    </submittedName>
</protein>
<evidence type="ECO:0000259" key="3">
    <source>
        <dbReference type="SMART" id="SM00226"/>
    </source>
</evidence>
<dbReference type="EMBL" id="JAYXHS010000005">
    <property type="protein sequence ID" value="MEC5388273.1"/>
    <property type="molecule type" value="Genomic_DNA"/>
</dbReference>
<dbReference type="GO" id="GO:0004725">
    <property type="term" value="F:protein tyrosine phosphatase activity"/>
    <property type="evidence" value="ECO:0007669"/>
    <property type="project" value="UniProtKB-EC"/>
</dbReference>
<dbReference type="SMART" id="SM00226">
    <property type="entry name" value="LMWPc"/>
    <property type="match status" value="1"/>
</dbReference>
<dbReference type="InterPro" id="IPR052995">
    <property type="entry name" value="LMW-PTP"/>
</dbReference>
<dbReference type="InterPro" id="IPR017867">
    <property type="entry name" value="Tyr_phospatase_low_mol_wt"/>
</dbReference>
<evidence type="ECO:0000313" key="5">
    <source>
        <dbReference type="Proteomes" id="UP001331561"/>
    </source>
</evidence>
<dbReference type="RefSeq" id="WP_327601245.1">
    <property type="nucleotide sequence ID" value="NZ_JAYXHS010000005.1"/>
</dbReference>
<dbReference type="PRINTS" id="PR00719">
    <property type="entry name" value="LMWPTPASE"/>
</dbReference>
<accession>A0ABU6KB87</accession>
<proteinExistence type="inferred from homology"/>
<evidence type="ECO:0000256" key="1">
    <source>
        <dbReference type="ARBA" id="ARBA00011063"/>
    </source>
</evidence>
<dbReference type="Pfam" id="PF01451">
    <property type="entry name" value="LMWPc"/>
    <property type="match status" value="1"/>
</dbReference>
<evidence type="ECO:0000256" key="2">
    <source>
        <dbReference type="ARBA" id="ARBA00022801"/>
    </source>
</evidence>
<dbReference type="CDD" id="cd16343">
    <property type="entry name" value="LMWPTP"/>
    <property type="match status" value="1"/>
</dbReference>
<dbReference type="SUPFAM" id="SSF52788">
    <property type="entry name" value="Phosphotyrosine protein phosphatases I"/>
    <property type="match status" value="1"/>
</dbReference>
<gene>
    <name evidence="4" type="ORF">VVD49_21250</name>
</gene>
<dbReference type="Gene3D" id="3.40.50.2300">
    <property type="match status" value="1"/>
</dbReference>